<organism evidence="2 3">
    <name type="scientific">Candidatus Azambacteria bacterium RBG_16_47_10</name>
    <dbReference type="NCBI Taxonomy" id="1797292"/>
    <lineage>
        <taxon>Bacteria</taxon>
        <taxon>Candidatus Azamiibacteriota</taxon>
    </lineage>
</organism>
<keyword evidence="1" id="KW-0472">Membrane</keyword>
<reference evidence="2 3" key="1">
    <citation type="journal article" date="2016" name="Nat. Commun.">
        <title>Thousands of microbial genomes shed light on interconnected biogeochemical processes in an aquifer system.</title>
        <authorList>
            <person name="Anantharaman K."/>
            <person name="Brown C.T."/>
            <person name="Hug L.A."/>
            <person name="Sharon I."/>
            <person name="Castelle C.J."/>
            <person name="Probst A.J."/>
            <person name="Thomas B.C."/>
            <person name="Singh A."/>
            <person name="Wilkins M.J."/>
            <person name="Karaoz U."/>
            <person name="Brodie E.L."/>
            <person name="Williams K.H."/>
            <person name="Hubbard S.S."/>
            <person name="Banfield J.F."/>
        </authorList>
    </citation>
    <scope>NUCLEOTIDE SEQUENCE [LARGE SCALE GENOMIC DNA]</scope>
</reference>
<proteinExistence type="predicted"/>
<evidence type="ECO:0000313" key="3">
    <source>
        <dbReference type="Proteomes" id="UP000176639"/>
    </source>
</evidence>
<dbReference type="EMBL" id="MEYI01000022">
    <property type="protein sequence ID" value="OGD23933.1"/>
    <property type="molecule type" value="Genomic_DNA"/>
</dbReference>
<accession>A0A1F5AZW1</accession>
<evidence type="ECO:0000313" key="2">
    <source>
        <dbReference type="EMBL" id="OGD23933.1"/>
    </source>
</evidence>
<comment type="caution">
    <text evidence="2">The sequence shown here is derived from an EMBL/GenBank/DDBJ whole genome shotgun (WGS) entry which is preliminary data.</text>
</comment>
<sequence>MNFLPQNPKTRQMVLIGIIVGVLLLGFGFFFATYFTPTTPEEIQRIQAEQGGQGRSVSEGEVKRLEGGIIGLKKELENDFYKTLRKRAISPDTTAPGKQNPFE</sequence>
<name>A0A1F5AZW1_9BACT</name>
<feature type="transmembrane region" description="Helical" evidence="1">
    <location>
        <begin position="12"/>
        <end position="35"/>
    </location>
</feature>
<evidence type="ECO:0000256" key="1">
    <source>
        <dbReference type="SAM" id="Phobius"/>
    </source>
</evidence>
<dbReference type="AlphaFoldDB" id="A0A1F5AZW1"/>
<keyword evidence="1" id="KW-0812">Transmembrane</keyword>
<keyword evidence="1" id="KW-1133">Transmembrane helix</keyword>
<gene>
    <name evidence="2" type="ORF">A2Z10_02295</name>
</gene>
<dbReference type="Proteomes" id="UP000176639">
    <property type="component" value="Unassembled WGS sequence"/>
</dbReference>
<protein>
    <submittedName>
        <fullName evidence="2">Uncharacterized protein</fullName>
    </submittedName>
</protein>